<sequence length="177" mass="20408">MKPILKHIAIAFSLAFCTSAFAQSKIATTPTTELYGYYHKGQNFETMQKDIQNYEALLLMAGYIKQNSHIASENDYTILWRYKHENGGEIDAQIHYQFLIPYFKITIDQIIATYPNGNMAVFSLNSKDEAIREMYADLYNVLVKSLVRLIKPAKTITKEQLREALNNLDKMPEIKND</sequence>
<dbReference type="Proteomes" id="UP000220133">
    <property type="component" value="Chromosome"/>
</dbReference>
<name>A0A291QV88_9BACT</name>
<evidence type="ECO:0000313" key="3">
    <source>
        <dbReference type="Proteomes" id="UP000220133"/>
    </source>
</evidence>
<dbReference type="RefSeq" id="WP_098194179.1">
    <property type="nucleotide sequence ID" value="NZ_CP023777.1"/>
</dbReference>
<dbReference type="AlphaFoldDB" id="A0A291QV88"/>
<keyword evidence="1" id="KW-0732">Signal</keyword>
<gene>
    <name evidence="2" type="ORF">COR50_11845</name>
</gene>
<protein>
    <recommendedName>
        <fullName evidence="4">DUF4468 domain-containing protein</fullName>
    </recommendedName>
</protein>
<feature type="signal peptide" evidence="1">
    <location>
        <begin position="1"/>
        <end position="22"/>
    </location>
</feature>
<organism evidence="2 3">
    <name type="scientific">Chitinophaga caeni</name>
    <dbReference type="NCBI Taxonomy" id="2029983"/>
    <lineage>
        <taxon>Bacteria</taxon>
        <taxon>Pseudomonadati</taxon>
        <taxon>Bacteroidota</taxon>
        <taxon>Chitinophagia</taxon>
        <taxon>Chitinophagales</taxon>
        <taxon>Chitinophagaceae</taxon>
        <taxon>Chitinophaga</taxon>
    </lineage>
</organism>
<feature type="chain" id="PRO_5013239791" description="DUF4468 domain-containing protein" evidence="1">
    <location>
        <begin position="23"/>
        <end position="177"/>
    </location>
</feature>
<dbReference type="EMBL" id="CP023777">
    <property type="protein sequence ID" value="ATL47802.1"/>
    <property type="molecule type" value="Genomic_DNA"/>
</dbReference>
<evidence type="ECO:0000256" key="1">
    <source>
        <dbReference type="SAM" id="SignalP"/>
    </source>
</evidence>
<evidence type="ECO:0008006" key="4">
    <source>
        <dbReference type="Google" id="ProtNLM"/>
    </source>
</evidence>
<proteinExistence type="predicted"/>
<keyword evidence="3" id="KW-1185">Reference proteome</keyword>
<reference evidence="2 3" key="1">
    <citation type="submission" date="2017-10" db="EMBL/GenBank/DDBJ databases">
        <title>Paenichitinophaga pekingensis gen. nov., sp. nov., isolated from activated sludge.</title>
        <authorList>
            <person name="Jin D."/>
            <person name="Kong X."/>
            <person name="Deng Y."/>
            <person name="Bai Z."/>
        </authorList>
    </citation>
    <scope>NUCLEOTIDE SEQUENCE [LARGE SCALE GENOMIC DNA]</scope>
    <source>
        <strain evidence="2 3">13</strain>
    </source>
</reference>
<accession>A0A291QV88</accession>
<dbReference type="OrthoDB" id="1493596at2"/>
<evidence type="ECO:0000313" key="2">
    <source>
        <dbReference type="EMBL" id="ATL47802.1"/>
    </source>
</evidence>
<dbReference type="KEGG" id="cbae:COR50_11845"/>